<keyword evidence="3" id="KW-1185">Reference proteome</keyword>
<feature type="region of interest" description="Disordered" evidence="1">
    <location>
        <begin position="62"/>
        <end position="107"/>
    </location>
</feature>
<sequence>MLAIPNMTTLLATGCFQSPIYFSASRLDATSNSRNTFFAVVRTCQSTSVVQTRDDNLQVHSRIPDDETSSCRSQELVSSSGMKRVPVTDITSPPRDSMRRGGTVSELETNPSSGMIWNLLTVFVTCVPSWRSCN</sequence>
<reference evidence="3" key="1">
    <citation type="journal article" date="2017" name="Cell">
        <title>Insights into land plant evolution garnered from the Marchantia polymorpha genome.</title>
        <authorList>
            <person name="Bowman J.L."/>
            <person name="Kohchi T."/>
            <person name="Yamato K.T."/>
            <person name="Jenkins J."/>
            <person name="Shu S."/>
            <person name="Ishizaki K."/>
            <person name="Yamaoka S."/>
            <person name="Nishihama R."/>
            <person name="Nakamura Y."/>
            <person name="Berger F."/>
            <person name="Adam C."/>
            <person name="Aki S.S."/>
            <person name="Althoff F."/>
            <person name="Araki T."/>
            <person name="Arteaga-Vazquez M.A."/>
            <person name="Balasubrmanian S."/>
            <person name="Barry K."/>
            <person name="Bauer D."/>
            <person name="Boehm C.R."/>
            <person name="Briginshaw L."/>
            <person name="Caballero-Perez J."/>
            <person name="Catarino B."/>
            <person name="Chen F."/>
            <person name="Chiyoda S."/>
            <person name="Chovatia M."/>
            <person name="Davies K.M."/>
            <person name="Delmans M."/>
            <person name="Demura T."/>
            <person name="Dierschke T."/>
            <person name="Dolan L."/>
            <person name="Dorantes-Acosta A.E."/>
            <person name="Eklund D.M."/>
            <person name="Florent S.N."/>
            <person name="Flores-Sandoval E."/>
            <person name="Fujiyama A."/>
            <person name="Fukuzawa H."/>
            <person name="Galik B."/>
            <person name="Grimanelli D."/>
            <person name="Grimwood J."/>
            <person name="Grossniklaus U."/>
            <person name="Hamada T."/>
            <person name="Haseloff J."/>
            <person name="Hetherington A.J."/>
            <person name="Higo A."/>
            <person name="Hirakawa Y."/>
            <person name="Hundley H.N."/>
            <person name="Ikeda Y."/>
            <person name="Inoue K."/>
            <person name="Inoue S.I."/>
            <person name="Ishida S."/>
            <person name="Jia Q."/>
            <person name="Kakita M."/>
            <person name="Kanazawa T."/>
            <person name="Kawai Y."/>
            <person name="Kawashima T."/>
            <person name="Kennedy M."/>
            <person name="Kinose K."/>
            <person name="Kinoshita T."/>
            <person name="Kohara Y."/>
            <person name="Koide E."/>
            <person name="Komatsu K."/>
            <person name="Kopischke S."/>
            <person name="Kubo M."/>
            <person name="Kyozuka J."/>
            <person name="Lagercrantz U."/>
            <person name="Lin S.S."/>
            <person name="Lindquist E."/>
            <person name="Lipzen A.M."/>
            <person name="Lu C.W."/>
            <person name="De Luna E."/>
            <person name="Martienssen R.A."/>
            <person name="Minamino N."/>
            <person name="Mizutani M."/>
            <person name="Mizutani M."/>
            <person name="Mochizuki N."/>
            <person name="Monte I."/>
            <person name="Mosher R."/>
            <person name="Nagasaki H."/>
            <person name="Nakagami H."/>
            <person name="Naramoto S."/>
            <person name="Nishitani K."/>
            <person name="Ohtani M."/>
            <person name="Okamoto T."/>
            <person name="Okumura M."/>
            <person name="Phillips J."/>
            <person name="Pollak B."/>
            <person name="Reinders A."/>
            <person name="Rovekamp M."/>
            <person name="Sano R."/>
            <person name="Sawa S."/>
            <person name="Schmid M.W."/>
            <person name="Shirakawa M."/>
            <person name="Solano R."/>
            <person name="Spunde A."/>
            <person name="Suetsugu N."/>
            <person name="Sugano S."/>
            <person name="Sugiyama A."/>
            <person name="Sun R."/>
            <person name="Suzuki Y."/>
            <person name="Takenaka M."/>
            <person name="Takezawa D."/>
            <person name="Tomogane H."/>
            <person name="Tsuzuki M."/>
            <person name="Ueda T."/>
            <person name="Umeda M."/>
            <person name="Ward J.M."/>
            <person name="Watanabe Y."/>
            <person name="Yazaki K."/>
            <person name="Yokoyama R."/>
            <person name="Yoshitake Y."/>
            <person name="Yotsui I."/>
            <person name="Zachgo S."/>
            <person name="Schmutz J."/>
        </authorList>
    </citation>
    <scope>NUCLEOTIDE SEQUENCE [LARGE SCALE GENOMIC DNA]</scope>
    <source>
        <strain evidence="3">Tak-1</strain>
    </source>
</reference>
<feature type="compositionally biased region" description="Polar residues" evidence="1">
    <location>
        <begin position="70"/>
        <end position="81"/>
    </location>
</feature>
<accession>A0A2R6XDQ6</accession>
<dbReference type="Proteomes" id="UP000244005">
    <property type="component" value="Unassembled WGS sequence"/>
</dbReference>
<gene>
    <name evidence="2" type="ORF">MARPO_0021s0063</name>
</gene>
<proteinExistence type="predicted"/>
<dbReference type="EMBL" id="KZ772693">
    <property type="protein sequence ID" value="PTQ44199.1"/>
    <property type="molecule type" value="Genomic_DNA"/>
</dbReference>
<protein>
    <submittedName>
        <fullName evidence="2">Uncharacterized protein</fullName>
    </submittedName>
</protein>
<name>A0A2R6XDQ6_MARPO</name>
<dbReference type="AlphaFoldDB" id="A0A2R6XDQ6"/>
<evidence type="ECO:0000313" key="2">
    <source>
        <dbReference type="EMBL" id="PTQ44199.1"/>
    </source>
</evidence>
<evidence type="ECO:0000313" key="3">
    <source>
        <dbReference type="Proteomes" id="UP000244005"/>
    </source>
</evidence>
<evidence type="ECO:0000256" key="1">
    <source>
        <dbReference type="SAM" id="MobiDB-lite"/>
    </source>
</evidence>
<organism evidence="2 3">
    <name type="scientific">Marchantia polymorpha</name>
    <name type="common">Common liverwort</name>
    <name type="synonym">Marchantia aquatica</name>
    <dbReference type="NCBI Taxonomy" id="3197"/>
    <lineage>
        <taxon>Eukaryota</taxon>
        <taxon>Viridiplantae</taxon>
        <taxon>Streptophyta</taxon>
        <taxon>Embryophyta</taxon>
        <taxon>Marchantiophyta</taxon>
        <taxon>Marchantiopsida</taxon>
        <taxon>Marchantiidae</taxon>
        <taxon>Marchantiales</taxon>
        <taxon>Marchantiaceae</taxon>
        <taxon>Marchantia</taxon>
    </lineage>
</organism>
<dbReference type="Gramene" id="Mp2g06080.1">
    <property type="protein sequence ID" value="Mp2g06080.1.cds1"/>
    <property type="gene ID" value="Mp2g06080"/>
</dbReference>